<evidence type="ECO:0000313" key="1">
    <source>
        <dbReference type="EMBL" id="KAH7121256.1"/>
    </source>
</evidence>
<protein>
    <submittedName>
        <fullName evidence="1">Uncharacterized protein</fullName>
    </submittedName>
</protein>
<proteinExistence type="predicted"/>
<evidence type="ECO:0000313" key="2">
    <source>
        <dbReference type="Proteomes" id="UP000700596"/>
    </source>
</evidence>
<sequence length="106" mass="12270">MSKDYVRNFFYNNTVGLKLVTSVTLNTNFLNTINYDVASGVEFCSFIAYKVCLSSGILFARRILQKNMIVKGSSVNFLWRLSARENEIVTRDNDMDILEEMRRILI</sequence>
<accession>A0A9P9DMH6</accession>
<dbReference type="Proteomes" id="UP000700596">
    <property type="component" value="Unassembled WGS sequence"/>
</dbReference>
<name>A0A9P9DMH6_9PLEO</name>
<dbReference type="AlphaFoldDB" id="A0A9P9DMH6"/>
<keyword evidence="2" id="KW-1185">Reference proteome</keyword>
<organism evidence="1 2">
    <name type="scientific">Dendryphion nanum</name>
    <dbReference type="NCBI Taxonomy" id="256645"/>
    <lineage>
        <taxon>Eukaryota</taxon>
        <taxon>Fungi</taxon>
        <taxon>Dikarya</taxon>
        <taxon>Ascomycota</taxon>
        <taxon>Pezizomycotina</taxon>
        <taxon>Dothideomycetes</taxon>
        <taxon>Pleosporomycetidae</taxon>
        <taxon>Pleosporales</taxon>
        <taxon>Torulaceae</taxon>
        <taxon>Dendryphion</taxon>
    </lineage>
</organism>
<gene>
    <name evidence="1" type="ORF">B0J11DRAFT_508284</name>
</gene>
<dbReference type="EMBL" id="JAGMWT010000010">
    <property type="protein sequence ID" value="KAH7121256.1"/>
    <property type="molecule type" value="Genomic_DNA"/>
</dbReference>
<comment type="caution">
    <text evidence="1">The sequence shown here is derived from an EMBL/GenBank/DDBJ whole genome shotgun (WGS) entry which is preliminary data.</text>
</comment>
<reference evidence="1" key="1">
    <citation type="journal article" date="2021" name="Nat. Commun.">
        <title>Genetic determinants of endophytism in the Arabidopsis root mycobiome.</title>
        <authorList>
            <person name="Mesny F."/>
            <person name="Miyauchi S."/>
            <person name="Thiergart T."/>
            <person name="Pickel B."/>
            <person name="Atanasova L."/>
            <person name="Karlsson M."/>
            <person name="Huettel B."/>
            <person name="Barry K.W."/>
            <person name="Haridas S."/>
            <person name="Chen C."/>
            <person name="Bauer D."/>
            <person name="Andreopoulos W."/>
            <person name="Pangilinan J."/>
            <person name="LaButti K."/>
            <person name="Riley R."/>
            <person name="Lipzen A."/>
            <person name="Clum A."/>
            <person name="Drula E."/>
            <person name="Henrissat B."/>
            <person name="Kohler A."/>
            <person name="Grigoriev I.V."/>
            <person name="Martin F.M."/>
            <person name="Hacquard S."/>
        </authorList>
    </citation>
    <scope>NUCLEOTIDE SEQUENCE</scope>
    <source>
        <strain evidence="1">MPI-CAGE-CH-0243</strain>
    </source>
</reference>